<dbReference type="PANTHER" id="PTHR46825">
    <property type="entry name" value="D-ALANYL-D-ALANINE-CARBOXYPEPTIDASE/ENDOPEPTIDASE AMPH"/>
    <property type="match status" value="1"/>
</dbReference>
<dbReference type="STRING" id="40571.SAMN05660733_02146"/>
<evidence type="ECO:0000259" key="1">
    <source>
        <dbReference type="Pfam" id="PF00144"/>
    </source>
</evidence>
<dbReference type="OrthoDB" id="262125at2"/>
<dbReference type="InterPro" id="IPR001466">
    <property type="entry name" value="Beta-lactam-related"/>
</dbReference>
<dbReference type="PANTHER" id="PTHR46825:SF7">
    <property type="entry name" value="D-ALANYL-D-ALANINE CARBOXYPEPTIDASE"/>
    <property type="match status" value="1"/>
</dbReference>
<dbReference type="Gene3D" id="3.40.710.10">
    <property type="entry name" value="DD-peptidase/beta-lactamase superfamily"/>
    <property type="match status" value="1"/>
</dbReference>
<organism evidence="2 3">
    <name type="scientific">Lentzea albidocapillata</name>
    <dbReference type="NCBI Taxonomy" id="40571"/>
    <lineage>
        <taxon>Bacteria</taxon>
        <taxon>Bacillati</taxon>
        <taxon>Actinomycetota</taxon>
        <taxon>Actinomycetes</taxon>
        <taxon>Pseudonocardiales</taxon>
        <taxon>Pseudonocardiaceae</taxon>
        <taxon>Lentzea</taxon>
    </lineage>
</organism>
<dbReference type="InterPro" id="IPR012338">
    <property type="entry name" value="Beta-lactam/transpept-like"/>
</dbReference>
<accession>A0A1W2CKX9</accession>
<dbReference type="AlphaFoldDB" id="A0A1W2CKX9"/>
<reference evidence="3" key="1">
    <citation type="submission" date="2017-04" db="EMBL/GenBank/DDBJ databases">
        <authorList>
            <person name="Varghese N."/>
            <person name="Submissions S."/>
        </authorList>
    </citation>
    <scope>NUCLEOTIDE SEQUENCE [LARGE SCALE GENOMIC DNA]</scope>
    <source>
        <strain evidence="3">DSM 44073</strain>
    </source>
</reference>
<dbReference type="EMBL" id="FWYC01000005">
    <property type="protein sequence ID" value="SMC85676.1"/>
    <property type="molecule type" value="Genomic_DNA"/>
</dbReference>
<feature type="domain" description="Beta-lactamase-related" evidence="1">
    <location>
        <begin position="11"/>
        <end position="319"/>
    </location>
</feature>
<dbReference type="InterPro" id="IPR050491">
    <property type="entry name" value="AmpC-like"/>
</dbReference>
<dbReference type="RefSeq" id="WP_030475095.1">
    <property type="nucleotide sequence ID" value="NZ_FWYC01000005.1"/>
</dbReference>
<sequence>MHEVQLQPLLERHSRHHLIPGAQLAVHRGGITRSVEFGVQHTGGPPMTRAARVPVGSVSKTFTAALAMILVSDGDLDLDEPLAEYLPAAASLSERLTVRHLLSHTGGLPSDSDEVTASTLSKHVAECLLRANPLHEPGDGFSYSNIGYSAAGHLIEVVTGMSWWEAMSSVLLRPLGVEAHFVVAPDGQNDSVPGHAVNAERHRVVPVHQSLTLVDAPAGAVAASAIDLVRLGRMLAGEGPTLVDDAQLREMRTPMDGAEPFGMADAWGLGVALFEGGWFGHDGTGDGTSCHLRVHPESGAVVALTTNGSTGLAMWHELARALGVGDYDGCRELGERVVATPPGCVGRFYNGDTEYSVVPGENAPLRLVVDGEPFAELTLYDGLRFRMRDVDTGDTSQAGRFLRGSPGRDIGWLQVGGRLARRVA</sequence>
<keyword evidence="3" id="KW-1185">Reference proteome</keyword>
<dbReference type="eggNOG" id="COG1680">
    <property type="taxonomic scope" value="Bacteria"/>
</dbReference>
<protein>
    <submittedName>
        <fullName evidence="2">CubicO group peptidase, beta-lactamase class C family</fullName>
    </submittedName>
</protein>
<proteinExistence type="predicted"/>
<evidence type="ECO:0000313" key="3">
    <source>
        <dbReference type="Proteomes" id="UP000192840"/>
    </source>
</evidence>
<dbReference type="Proteomes" id="UP000192840">
    <property type="component" value="Unassembled WGS sequence"/>
</dbReference>
<evidence type="ECO:0000313" key="2">
    <source>
        <dbReference type="EMBL" id="SMC85676.1"/>
    </source>
</evidence>
<dbReference type="Pfam" id="PF00144">
    <property type="entry name" value="Beta-lactamase"/>
    <property type="match status" value="1"/>
</dbReference>
<name>A0A1W2CKX9_9PSEU</name>
<gene>
    <name evidence="2" type="ORF">SAMN05660733_02146</name>
</gene>
<dbReference type="SUPFAM" id="SSF56601">
    <property type="entry name" value="beta-lactamase/transpeptidase-like"/>
    <property type="match status" value="1"/>
</dbReference>